<name>A0A1Q1FVP4_ENTFL</name>
<keyword evidence="1" id="KW-0812">Transmembrane</keyword>
<evidence type="ECO:0000313" key="2">
    <source>
        <dbReference type="EMBL" id="PTN78310.1"/>
    </source>
</evidence>
<feature type="transmembrane region" description="Helical" evidence="1">
    <location>
        <begin position="14"/>
        <end position="34"/>
    </location>
</feature>
<feature type="transmembrane region" description="Helical" evidence="1">
    <location>
        <begin position="55"/>
        <end position="74"/>
    </location>
</feature>
<organism evidence="2 3">
    <name type="scientific">Enterococcus faecalis</name>
    <name type="common">Streptococcus faecalis</name>
    <dbReference type="NCBI Taxonomy" id="1351"/>
    <lineage>
        <taxon>Bacteria</taxon>
        <taxon>Bacillati</taxon>
        <taxon>Bacillota</taxon>
        <taxon>Bacilli</taxon>
        <taxon>Lactobacillales</taxon>
        <taxon>Enterococcaceae</taxon>
        <taxon>Enterococcus</taxon>
    </lineage>
</organism>
<keyword evidence="1" id="KW-0472">Membrane</keyword>
<gene>
    <name evidence="2" type="ORF">DAI13_11315</name>
</gene>
<evidence type="ECO:0000313" key="3">
    <source>
        <dbReference type="Proteomes" id="UP000244140"/>
    </source>
</evidence>
<evidence type="ECO:0000256" key="1">
    <source>
        <dbReference type="SAM" id="Phobius"/>
    </source>
</evidence>
<accession>A0A1Q1FVP4</accession>
<dbReference type="Proteomes" id="UP000244140">
    <property type="component" value="Unassembled WGS sequence"/>
</dbReference>
<proteinExistence type="predicted"/>
<protein>
    <submittedName>
        <fullName evidence="2">Uncharacterized protein</fullName>
    </submittedName>
</protein>
<comment type="caution">
    <text evidence="2">The sequence shown here is derived from an EMBL/GenBank/DDBJ whole genome shotgun (WGS) entry which is preliminary data.</text>
</comment>
<dbReference type="AlphaFoldDB" id="A0A1Q1FVP4"/>
<keyword evidence="1" id="KW-1133">Transmembrane helix</keyword>
<reference evidence="2 3" key="1">
    <citation type="submission" date="2018-04" db="EMBL/GenBank/DDBJ databases">
        <authorList>
            <person name="Van Tyne D."/>
        </authorList>
    </citation>
    <scope>NUCLEOTIDE SEQUENCE [LARGE SCALE GENOMIC DNA]</scope>
    <source>
        <strain evidence="2 3">B2535</strain>
    </source>
</reference>
<sequence>MIHHRRRVLLIQVWIGYLCFLAASSFIGFLYFFLKDSRLRVDNGKKSTELLVDCGLMFISLLSIVASVLLYLNWQEQLQYFLN</sequence>
<dbReference type="EMBL" id="PZZH01000001">
    <property type="protein sequence ID" value="PTN78310.1"/>
    <property type="molecule type" value="Genomic_DNA"/>
</dbReference>